<protein>
    <recommendedName>
        <fullName evidence="9">Sec-independent protein translocase protein TatA</fullName>
    </recommendedName>
</protein>
<dbReference type="PANTHER" id="PTHR42982">
    <property type="entry name" value="SEC-INDEPENDENT PROTEIN TRANSLOCASE PROTEIN TATA"/>
    <property type="match status" value="1"/>
</dbReference>
<organism evidence="11 12">
    <name type="scientific">Arthrobacter bussei</name>
    <dbReference type="NCBI Taxonomy" id="2594179"/>
    <lineage>
        <taxon>Bacteria</taxon>
        <taxon>Bacillati</taxon>
        <taxon>Actinomycetota</taxon>
        <taxon>Actinomycetes</taxon>
        <taxon>Micrococcales</taxon>
        <taxon>Micrococcaceae</taxon>
        <taxon>Arthrobacter</taxon>
    </lineage>
</organism>
<dbReference type="GO" id="GO:0033281">
    <property type="term" value="C:TAT protein transport complex"/>
    <property type="evidence" value="ECO:0007669"/>
    <property type="project" value="UniProtKB-UniRule"/>
</dbReference>
<keyword evidence="4 9" id="KW-0812">Transmembrane</keyword>
<keyword evidence="7 9" id="KW-0811">Translocation</keyword>
<evidence type="ECO:0000256" key="4">
    <source>
        <dbReference type="ARBA" id="ARBA00022692"/>
    </source>
</evidence>
<proteinExistence type="inferred from homology"/>
<keyword evidence="6 9" id="KW-1133">Transmembrane helix</keyword>
<comment type="function">
    <text evidence="9">Part of the twin-arginine translocation (Tat) system that transports large folded proteins containing a characteristic twin-arginine motif in their signal peptide across membranes. TatA could form the protein-conducting channel of the Tat system.</text>
</comment>
<dbReference type="NCBIfam" id="TIGR01411">
    <property type="entry name" value="tatAE"/>
    <property type="match status" value="1"/>
</dbReference>
<reference evidence="12" key="1">
    <citation type="submission" date="2019-07" db="EMBL/GenBank/DDBJ databases">
        <title>Arthrobacter KR32 sp. nov., isolated from mountain cheese made of cows milk.</title>
        <authorList>
            <person name="Flegler A."/>
        </authorList>
    </citation>
    <scope>NUCLEOTIDE SEQUENCE [LARGE SCALE GENOMIC DNA]</scope>
    <source>
        <strain evidence="12">KR32</strain>
    </source>
</reference>
<evidence type="ECO:0000313" key="12">
    <source>
        <dbReference type="Proteomes" id="UP000326464"/>
    </source>
</evidence>
<comment type="subunit">
    <text evidence="9">The Tat system comprises two distinct complexes: a TatABC complex, containing multiple copies of TatA, TatB and TatC subunits, and a separate TatA complex, containing only TatA subunits. Substrates initially bind to the TatABC complex, which probably triggers association of the separate TatA complex to form the active translocon.</text>
</comment>
<evidence type="ECO:0000256" key="10">
    <source>
        <dbReference type="SAM" id="MobiDB-lite"/>
    </source>
</evidence>
<name>A0A7X1TND9_9MICC</name>
<comment type="caution">
    <text evidence="11">The sequence shown here is derived from an EMBL/GenBank/DDBJ whole genome shotgun (WGS) entry which is preliminary data.</text>
</comment>
<dbReference type="HAMAP" id="MF_00236">
    <property type="entry name" value="TatA_E"/>
    <property type="match status" value="1"/>
</dbReference>
<dbReference type="AlphaFoldDB" id="A0A7X1TND9"/>
<evidence type="ECO:0000256" key="2">
    <source>
        <dbReference type="ARBA" id="ARBA00022448"/>
    </source>
</evidence>
<keyword evidence="8 9" id="KW-0472">Membrane</keyword>
<evidence type="ECO:0000256" key="3">
    <source>
        <dbReference type="ARBA" id="ARBA00022475"/>
    </source>
</evidence>
<dbReference type="GO" id="GO:0043953">
    <property type="term" value="P:protein transport by the Tat complex"/>
    <property type="evidence" value="ECO:0007669"/>
    <property type="project" value="UniProtKB-UniRule"/>
</dbReference>
<sequence length="136" mass="14354">MKLEGWHIVIIIVLAIVLFGAPKLPGLARSVGQSLRIFKSEVKQMKDENNTGGAGTDPVEGRVVNPAPQTYTPTYQAPAAATHAQQPGQHPAQQAGQSHQQPGQQHVPAPHQGEGFVEGRSQAGPSQQSGTSHTSQ</sequence>
<keyword evidence="12" id="KW-1185">Reference proteome</keyword>
<evidence type="ECO:0000256" key="1">
    <source>
        <dbReference type="ARBA" id="ARBA00004162"/>
    </source>
</evidence>
<feature type="compositionally biased region" description="Polar residues" evidence="10">
    <location>
        <begin position="123"/>
        <end position="136"/>
    </location>
</feature>
<evidence type="ECO:0000256" key="5">
    <source>
        <dbReference type="ARBA" id="ARBA00022927"/>
    </source>
</evidence>
<dbReference type="GO" id="GO:0008320">
    <property type="term" value="F:protein transmembrane transporter activity"/>
    <property type="evidence" value="ECO:0007669"/>
    <property type="project" value="UniProtKB-UniRule"/>
</dbReference>
<feature type="region of interest" description="Disordered" evidence="10">
    <location>
        <begin position="42"/>
        <end position="136"/>
    </location>
</feature>
<feature type="compositionally biased region" description="Low complexity" evidence="10">
    <location>
        <begin position="66"/>
        <end position="106"/>
    </location>
</feature>
<dbReference type="InterPro" id="IPR003369">
    <property type="entry name" value="TatA/B/E"/>
</dbReference>
<evidence type="ECO:0000256" key="6">
    <source>
        <dbReference type="ARBA" id="ARBA00022989"/>
    </source>
</evidence>
<gene>
    <name evidence="9 11" type="primary">tatA</name>
    <name evidence="11" type="ORF">FNH21_06970</name>
</gene>
<dbReference type="Pfam" id="PF02416">
    <property type="entry name" value="TatA_B_E"/>
    <property type="match status" value="1"/>
</dbReference>
<evidence type="ECO:0000313" key="11">
    <source>
        <dbReference type="EMBL" id="MPY10465.1"/>
    </source>
</evidence>
<keyword evidence="3 9" id="KW-1003">Cell membrane</keyword>
<dbReference type="Proteomes" id="UP000326464">
    <property type="component" value="Unassembled WGS sequence"/>
</dbReference>
<keyword evidence="5 9" id="KW-0653">Protein transport</keyword>
<dbReference type="InterPro" id="IPR006312">
    <property type="entry name" value="TatA/E"/>
</dbReference>
<comment type="subcellular location">
    <subcellularLocation>
        <location evidence="1 9">Cell membrane</location>
        <topology evidence="1 9">Single-pass membrane protein</topology>
    </subcellularLocation>
</comment>
<dbReference type="EMBL" id="VJXX01000001">
    <property type="protein sequence ID" value="MPY10465.1"/>
    <property type="molecule type" value="Genomic_DNA"/>
</dbReference>
<evidence type="ECO:0000256" key="8">
    <source>
        <dbReference type="ARBA" id="ARBA00023136"/>
    </source>
</evidence>
<feature type="transmembrane region" description="Helical" evidence="9">
    <location>
        <begin position="6"/>
        <end position="24"/>
    </location>
</feature>
<evidence type="ECO:0000256" key="7">
    <source>
        <dbReference type="ARBA" id="ARBA00023010"/>
    </source>
</evidence>
<evidence type="ECO:0000256" key="9">
    <source>
        <dbReference type="HAMAP-Rule" id="MF_00236"/>
    </source>
</evidence>
<dbReference type="OrthoDB" id="5245163at2"/>
<dbReference type="PANTHER" id="PTHR42982:SF8">
    <property type="entry name" value="SEC-INDEPENDENT PROTEIN TRANSLOCASE PROTEIN TATA"/>
    <property type="match status" value="1"/>
</dbReference>
<dbReference type="Gene3D" id="1.20.5.3310">
    <property type="match status" value="1"/>
</dbReference>
<dbReference type="NCBIfam" id="NF001854">
    <property type="entry name" value="PRK00575.1"/>
    <property type="match status" value="1"/>
</dbReference>
<comment type="similarity">
    <text evidence="9">Belongs to the TatA/E family.</text>
</comment>
<keyword evidence="2 9" id="KW-0813">Transport</keyword>
<accession>A0A7X1TND9</accession>